<dbReference type="Gene3D" id="3.40.50.1390">
    <property type="entry name" value="Resolvase, N-terminal catalytic domain"/>
    <property type="match status" value="1"/>
</dbReference>
<keyword evidence="1" id="KW-0229">DNA integration</keyword>
<dbReference type="Proteomes" id="UP001161580">
    <property type="component" value="Unassembled WGS sequence"/>
</dbReference>
<dbReference type="RefSeq" id="WP_311794794.1">
    <property type="nucleotide sequence ID" value="NZ_JALDYZ010000032.1"/>
</dbReference>
<evidence type="ECO:0000256" key="5">
    <source>
        <dbReference type="PROSITE-ProRule" id="PRU10137"/>
    </source>
</evidence>
<evidence type="ECO:0000313" key="8">
    <source>
        <dbReference type="EMBL" id="MDI7925241.1"/>
    </source>
</evidence>
<protein>
    <submittedName>
        <fullName evidence="8">Recombinase family protein</fullName>
    </submittedName>
</protein>
<dbReference type="FunFam" id="3.40.50.1390:FF:000010">
    <property type="entry name" value="Recombinase resolvase family"/>
    <property type="match status" value="1"/>
</dbReference>
<evidence type="ECO:0000313" key="9">
    <source>
        <dbReference type="Proteomes" id="UP001161580"/>
    </source>
</evidence>
<organism evidence="8 9">
    <name type="scientific">Ferirhizobium litorale</name>
    <dbReference type="NCBI Taxonomy" id="2927786"/>
    <lineage>
        <taxon>Bacteria</taxon>
        <taxon>Pseudomonadati</taxon>
        <taxon>Pseudomonadota</taxon>
        <taxon>Alphaproteobacteria</taxon>
        <taxon>Hyphomicrobiales</taxon>
        <taxon>Rhizobiaceae</taxon>
        <taxon>Ferirhizobium</taxon>
    </lineage>
</organism>
<evidence type="ECO:0000256" key="3">
    <source>
        <dbReference type="ARBA" id="ARBA00023172"/>
    </source>
</evidence>
<keyword evidence="3" id="KW-0233">DNA recombination</keyword>
<dbReference type="SMART" id="SM00857">
    <property type="entry name" value="Resolvase"/>
    <property type="match status" value="1"/>
</dbReference>
<feature type="compositionally biased region" description="Basic and acidic residues" evidence="6">
    <location>
        <begin position="151"/>
        <end position="165"/>
    </location>
</feature>
<dbReference type="PROSITE" id="PS51736">
    <property type="entry name" value="RECOMBINASES_3"/>
    <property type="match status" value="1"/>
</dbReference>
<dbReference type="InterPro" id="IPR006118">
    <property type="entry name" value="Recombinase_CS"/>
</dbReference>
<dbReference type="GO" id="GO:0000150">
    <property type="term" value="F:DNA strand exchange activity"/>
    <property type="evidence" value="ECO:0007669"/>
    <property type="project" value="InterPro"/>
</dbReference>
<dbReference type="AlphaFoldDB" id="A0AAE3U435"/>
<accession>A0AAE3U435</accession>
<dbReference type="PANTHER" id="PTHR30461">
    <property type="entry name" value="DNA-INVERTASE FROM LAMBDOID PROPHAGE"/>
    <property type="match status" value="1"/>
</dbReference>
<dbReference type="CDD" id="cd03767">
    <property type="entry name" value="SR_Res_par"/>
    <property type="match status" value="1"/>
</dbReference>
<proteinExistence type="predicted"/>
<dbReference type="EMBL" id="JALDYZ010000032">
    <property type="protein sequence ID" value="MDI7925241.1"/>
    <property type="molecule type" value="Genomic_DNA"/>
</dbReference>
<dbReference type="InterPro" id="IPR036162">
    <property type="entry name" value="Resolvase-like_N_sf"/>
</dbReference>
<feature type="region of interest" description="Disordered" evidence="6">
    <location>
        <begin position="143"/>
        <end position="165"/>
    </location>
</feature>
<sequence length="208" mass="23592">MYVRAYLRASTMEQDAGRARADLEQFCHERELRIAATYEENESGASLRRPQLFRLLSDSQPGDVLLIEQVDRLSRLSEDEWEKLKAAIKDRGVKIVALDLPTSHMMLKTEDVFTGRMFEAINAMLLDMLAAIARKDYEDRRRRQAQGIAKAKAEGRMKGRREDTKRNDAIMAMLANGQSWNTIVQATGASRSTLSRLSQRLKSSSPVS</sequence>
<comment type="caution">
    <text evidence="8">The sequence shown here is derived from an EMBL/GenBank/DDBJ whole genome shotgun (WGS) entry which is preliminary data.</text>
</comment>
<gene>
    <name evidence="8" type="ORF">MRS75_24710</name>
</gene>
<dbReference type="InterPro" id="IPR050639">
    <property type="entry name" value="SSR_resolvase"/>
</dbReference>
<feature type="domain" description="Resolvase/invertase-type recombinase catalytic" evidence="7">
    <location>
        <begin position="2"/>
        <end position="155"/>
    </location>
</feature>
<evidence type="ECO:0000259" key="7">
    <source>
        <dbReference type="PROSITE" id="PS51736"/>
    </source>
</evidence>
<evidence type="ECO:0000256" key="6">
    <source>
        <dbReference type="SAM" id="MobiDB-lite"/>
    </source>
</evidence>
<evidence type="ECO:0000256" key="4">
    <source>
        <dbReference type="PIRSR" id="PIRSR606118-50"/>
    </source>
</evidence>
<dbReference type="InterPro" id="IPR006119">
    <property type="entry name" value="Resolv_N"/>
</dbReference>
<dbReference type="PANTHER" id="PTHR30461:SF25">
    <property type="entry name" value="RESOLVASE-RELATED"/>
    <property type="match status" value="1"/>
</dbReference>
<dbReference type="PROSITE" id="PS00398">
    <property type="entry name" value="RECOMBINASES_2"/>
    <property type="match status" value="1"/>
</dbReference>
<name>A0AAE3U435_9HYPH</name>
<dbReference type="PROSITE" id="PS00397">
    <property type="entry name" value="RECOMBINASES_1"/>
    <property type="match status" value="1"/>
</dbReference>
<dbReference type="SUPFAM" id="SSF53041">
    <property type="entry name" value="Resolvase-like"/>
    <property type="match status" value="1"/>
</dbReference>
<evidence type="ECO:0000256" key="2">
    <source>
        <dbReference type="ARBA" id="ARBA00023125"/>
    </source>
</evidence>
<dbReference type="Pfam" id="PF00239">
    <property type="entry name" value="Resolvase"/>
    <property type="match status" value="1"/>
</dbReference>
<feature type="active site" description="O-(5'-phospho-DNA)-serine intermediate" evidence="4 5">
    <location>
        <position position="10"/>
    </location>
</feature>
<keyword evidence="2" id="KW-0238">DNA-binding</keyword>
<dbReference type="GO" id="GO:0003677">
    <property type="term" value="F:DNA binding"/>
    <property type="evidence" value="ECO:0007669"/>
    <property type="project" value="UniProtKB-KW"/>
</dbReference>
<reference evidence="8" key="1">
    <citation type="submission" date="2022-03" db="EMBL/GenBank/DDBJ databases">
        <title>Fererhizobium litorale gen. nov., sp. nov., isolated from sandy sediments of the Sea of Japan seashore.</title>
        <authorList>
            <person name="Romanenko L."/>
            <person name="Kurilenko V."/>
            <person name="Otstavnykh N."/>
            <person name="Svetashev V."/>
            <person name="Tekutyeva L."/>
            <person name="Isaeva M."/>
            <person name="Mikhailov V."/>
        </authorList>
    </citation>
    <scope>NUCLEOTIDE SEQUENCE</scope>
    <source>
        <strain evidence="8">KMM 9576</strain>
    </source>
</reference>
<dbReference type="GO" id="GO:0015074">
    <property type="term" value="P:DNA integration"/>
    <property type="evidence" value="ECO:0007669"/>
    <property type="project" value="UniProtKB-KW"/>
</dbReference>
<keyword evidence="9" id="KW-1185">Reference proteome</keyword>
<evidence type="ECO:0000256" key="1">
    <source>
        <dbReference type="ARBA" id="ARBA00022908"/>
    </source>
</evidence>